<organism evidence="10 11">
    <name type="scientific">Aspergillus terreus (strain NIH 2624 / FGSC A1156)</name>
    <dbReference type="NCBI Taxonomy" id="341663"/>
    <lineage>
        <taxon>Eukaryota</taxon>
        <taxon>Fungi</taxon>
        <taxon>Dikarya</taxon>
        <taxon>Ascomycota</taxon>
        <taxon>Pezizomycotina</taxon>
        <taxon>Eurotiomycetes</taxon>
        <taxon>Eurotiomycetidae</taxon>
        <taxon>Eurotiales</taxon>
        <taxon>Aspergillaceae</taxon>
        <taxon>Aspergillus</taxon>
        <taxon>Aspergillus subgen. Circumdati</taxon>
    </lineage>
</organism>
<dbReference type="PROSITE" id="PS00086">
    <property type="entry name" value="CYTOCHROME_P450"/>
    <property type="match status" value="1"/>
</dbReference>
<dbReference type="InterPro" id="IPR001128">
    <property type="entry name" value="Cyt_P450"/>
</dbReference>
<dbReference type="PRINTS" id="PR00463">
    <property type="entry name" value="EP450I"/>
</dbReference>
<dbReference type="Gene3D" id="1.10.630.10">
    <property type="entry name" value="Cytochrome P450"/>
    <property type="match status" value="1"/>
</dbReference>
<keyword evidence="9" id="KW-0472">Membrane</keyword>
<sequence length="462" mass="52817">MGRLVEQGIVHPYYSFILLIIFLLCVSYIIGVVKAIVSPLSRIPGPWYAPLTTLHLNYAFATGKIWKIVEKGHQEYGSIMRLGPRQVWVSDMEAMRTILITADLPKVTIDAFSSRRFETFTQPATMDLMDDLHSLALDIMGECSFGRGFGYTNPQKETTFGIDEKIWSGIPSAIFKGMAQRYQMVYFKRLLRKIGVDIKFDWPDSMIAKNLGPDLLQHLIDEGEKPDSGMKMVPRDVIDQMSEVLLAGSETTSGTIGCFFLEVLRNPQVKARLLEALPVLLPNDSIITSKAVRTDSQYEYLEACIKETLRLHPIASEMGRRTLNQSIELIGFSIPPHTFVCASYRDLHRNPAYWPDPLRFWPERWLQNRPPDVPPPKYVPAVRDSLTAYYPFSAGKHSCIGKNFAWAEIRMVTANLLSRFEFIEVPAQDIDYRQYITMQFANGSWKAFLKPRYESRAEFFTI</sequence>
<dbReference type="InterPro" id="IPR036396">
    <property type="entry name" value="Cyt_P450_sf"/>
</dbReference>
<dbReference type="eggNOG" id="KOG0158">
    <property type="taxonomic scope" value="Eukaryota"/>
</dbReference>
<evidence type="ECO:0000313" key="10">
    <source>
        <dbReference type="EMBL" id="EAU39601.1"/>
    </source>
</evidence>
<dbReference type="HOGENOM" id="CLU_001570_14_2_1"/>
<protein>
    <recommendedName>
        <fullName evidence="12">Cytochrome P450</fullName>
    </recommendedName>
</protein>
<dbReference type="PANTHER" id="PTHR24305">
    <property type="entry name" value="CYTOCHROME P450"/>
    <property type="match status" value="1"/>
</dbReference>
<dbReference type="OrthoDB" id="655030at2759"/>
<dbReference type="GO" id="GO:0004497">
    <property type="term" value="F:monooxygenase activity"/>
    <property type="evidence" value="ECO:0007669"/>
    <property type="project" value="UniProtKB-KW"/>
</dbReference>
<feature type="transmembrane region" description="Helical" evidence="9">
    <location>
        <begin position="12"/>
        <end position="33"/>
    </location>
</feature>
<dbReference type="STRING" id="341663.Q0CZC9"/>
<dbReference type="InterPro" id="IPR017972">
    <property type="entry name" value="Cyt_P450_CS"/>
</dbReference>
<dbReference type="GeneID" id="4355718"/>
<dbReference type="VEuPathDB" id="FungiDB:ATEG_00955"/>
<dbReference type="PRINTS" id="PR00385">
    <property type="entry name" value="P450"/>
</dbReference>
<accession>Q0CZC9</accession>
<keyword evidence="7 8" id="KW-0349">Heme</keyword>
<gene>
    <name evidence="10" type="ORF">ATEG_00955</name>
</gene>
<dbReference type="AlphaFoldDB" id="Q0CZC9"/>
<keyword evidence="9" id="KW-0812">Transmembrane</keyword>
<evidence type="ECO:0008006" key="12">
    <source>
        <dbReference type="Google" id="ProtNLM"/>
    </source>
</evidence>
<dbReference type="Proteomes" id="UP000007963">
    <property type="component" value="Unassembled WGS sequence"/>
</dbReference>
<evidence type="ECO:0000256" key="8">
    <source>
        <dbReference type="RuleBase" id="RU000461"/>
    </source>
</evidence>
<proteinExistence type="inferred from homology"/>
<dbReference type="InterPro" id="IPR002401">
    <property type="entry name" value="Cyt_P450_E_grp-I"/>
</dbReference>
<dbReference type="GO" id="GO:0016705">
    <property type="term" value="F:oxidoreductase activity, acting on paired donors, with incorporation or reduction of molecular oxygen"/>
    <property type="evidence" value="ECO:0007669"/>
    <property type="project" value="InterPro"/>
</dbReference>
<reference evidence="11" key="1">
    <citation type="submission" date="2005-09" db="EMBL/GenBank/DDBJ databases">
        <title>Annotation of the Aspergillus terreus NIH2624 genome.</title>
        <authorList>
            <person name="Birren B.W."/>
            <person name="Lander E.S."/>
            <person name="Galagan J.E."/>
            <person name="Nusbaum C."/>
            <person name="Devon K."/>
            <person name="Henn M."/>
            <person name="Ma L.-J."/>
            <person name="Jaffe D.B."/>
            <person name="Butler J."/>
            <person name="Alvarez P."/>
            <person name="Gnerre S."/>
            <person name="Grabherr M."/>
            <person name="Kleber M."/>
            <person name="Mauceli E.W."/>
            <person name="Brockman W."/>
            <person name="Rounsley S."/>
            <person name="Young S.K."/>
            <person name="LaButti K."/>
            <person name="Pushparaj V."/>
            <person name="DeCaprio D."/>
            <person name="Crawford M."/>
            <person name="Koehrsen M."/>
            <person name="Engels R."/>
            <person name="Montgomery P."/>
            <person name="Pearson M."/>
            <person name="Howarth C."/>
            <person name="Larson L."/>
            <person name="Luoma S."/>
            <person name="White J."/>
            <person name="Alvarado L."/>
            <person name="Kodira C.D."/>
            <person name="Zeng Q."/>
            <person name="Oleary S."/>
            <person name="Yandava C."/>
            <person name="Denning D.W."/>
            <person name="Nierman W.C."/>
            <person name="Milne T."/>
            <person name="Madden K."/>
        </authorList>
    </citation>
    <scope>NUCLEOTIDE SEQUENCE [LARGE SCALE GENOMIC DNA]</scope>
    <source>
        <strain evidence="11">NIH 2624 / FGSC A1156</strain>
    </source>
</reference>
<feature type="binding site" description="axial binding residue" evidence="7">
    <location>
        <position position="399"/>
    </location>
    <ligand>
        <name>heme</name>
        <dbReference type="ChEBI" id="CHEBI:30413"/>
    </ligand>
    <ligandPart>
        <name>Fe</name>
        <dbReference type="ChEBI" id="CHEBI:18248"/>
    </ligandPart>
</feature>
<name>Q0CZC9_ASPTN</name>
<keyword evidence="9" id="KW-1133">Transmembrane helix</keyword>
<dbReference type="Pfam" id="PF00067">
    <property type="entry name" value="p450"/>
    <property type="match status" value="1"/>
</dbReference>
<evidence type="ECO:0000256" key="5">
    <source>
        <dbReference type="ARBA" id="ARBA00023004"/>
    </source>
</evidence>
<dbReference type="EMBL" id="CH476594">
    <property type="protein sequence ID" value="EAU39601.1"/>
    <property type="molecule type" value="Genomic_DNA"/>
</dbReference>
<keyword evidence="3 7" id="KW-0479">Metal-binding</keyword>
<dbReference type="GO" id="GO:0020037">
    <property type="term" value="F:heme binding"/>
    <property type="evidence" value="ECO:0007669"/>
    <property type="project" value="InterPro"/>
</dbReference>
<evidence type="ECO:0000256" key="7">
    <source>
        <dbReference type="PIRSR" id="PIRSR602401-1"/>
    </source>
</evidence>
<dbReference type="SUPFAM" id="SSF48264">
    <property type="entry name" value="Cytochrome P450"/>
    <property type="match status" value="1"/>
</dbReference>
<keyword evidence="5 7" id="KW-0408">Iron</keyword>
<keyword evidence="6 8" id="KW-0503">Monooxygenase</keyword>
<dbReference type="InterPro" id="IPR050121">
    <property type="entry name" value="Cytochrome_P450_monoxygenase"/>
</dbReference>
<dbReference type="OMA" id="GPWYAPL"/>
<keyword evidence="4 8" id="KW-0560">Oxidoreductase</keyword>
<dbReference type="RefSeq" id="XP_001211041.1">
    <property type="nucleotide sequence ID" value="XM_001211041.1"/>
</dbReference>
<evidence type="ECO:0000256" key="1">
    <source>
        <dbReference type="ARBA" id="ARBA00001971"/>
    </source>
</evidence>
<evidence type="ECO:0000256" key="3">
    <source>
        <dbReference type="ARBA" id="ARBA00022723"/>
    </source>
</evidence>
<dbReference type="PANTHER" id="PTHR24305:SF232">
    <property type="entry name" value="P450, PUTATIVE (EUROFUNG)-RELATED"/>
    <property type="match status" value="1"/>
</dbReference>
<evidence type="ECO:0000256" key="6">
    <source>
        <dbReference type="ARBA" id="ARBA00023033"/>
    </source>
</evidence>
<evidence type="ECO:0000256" key="9">
    <source>
        <dbReference type="SAM" id="Phobius"/>
    </source>
</evidence>
<dbReference type="CDD" id="cd00302">
    <property type="entry name" value="cytochrome_P450"/>
    <property type="match status" value="1"/>
</dbReference>
<comment type="cofactor">
    <cofactor evidence="1 7">
        <name>heme</name>
        <dbReference type="ChEBI" id="CHEBI:30413"/>
    </cofactor>
</comment>
<evidence type="ECO:0000256" key="4">
    <source>
        <dbReference type="ARBA" id="ARBA00023002"/>
    </source>
</evidence>
<dbReference type="GO" id="GO:0005506">
    <property type="term" value="F:iron ion binding"/>
    <property type="evidence" value="ECO:0007669"/>
    <property type="project" value="InterPro"/>
</dbReference>
<comment type="similarity">
    <text evidence="2 8">Belongs to the cytochrome P450 family.</text>
</comment>
<evidence type="ECO:0000256" key="2">
    <source>
        <dbReference type="ARBA" id="ARBA00010617"/>
    </source>
</evidence>
<evidence type="ECO:0000313" key="11">
    <source>
        <dbReference type="Proteomes" id="UP000007963"/>
    </source>
</evidence>